<dbReference type="EMBL" id="LBYB01000001">
    <property type="protein sequence ID" value="KKR42616.1"/>
    <property type="molecule type" value="Genomic_DNA"/>
</dbReference>
<gene>
    <name evidence="2" type="ORF">UT77_C0001G0067</name>
</gene>
<organism evidence="2 3">
    <name type="scientific">Candidatus Daviesbacteria bacterium GW2011_GWC2_40_12</name>
    <dbReference type="NCBI Taxonomy" id="1618431"/>
    <lineage>
        <taxon>Bacteria</taxon>
        <taxon>Candidatus Daviesiibacteriota</taxon>
    </lineage>
</organism>
<protein>
    <recommendedName>
        <fullName evidence="4">Glycosyltransferase RgtA/B/C/D-like domain-containing protein</fullName>
    </recommendedName>
</protein>
<evidence type="ECO:0008006" key="4">
    <source>
        <dbReference type="Google" id="ProtNLM"/>
    </source>
</evidence>
<keyword evidence="1" id="KW-1133">Transmembrane helix</keyword>
<feature type="transmembrane region" description="Helical" evidence="1">
    <location>
        <begin position="129"/>
        <end position="159"/>
    </location>
</feature>
<feature type="transmembrane region" description="Helical" evidence="1">
    <location>
        <begin position="315"/>
        <end position="333"/>
    </location>
</feature>
<evidence type="ECO:0000313" key="3">
    <source>
        <dbReference type="Proteomes" id="UP000034881"/>
    </source>
</evidence>
<comment type="caution">
    <text evidence="2">The sequence shown here is derived from an EMBL/GenBank/DDBJ whole genome shotgun (WGS) entry which is preliminary data.</text>
</comment>
<reference evidence="2 3" key="1">
    <citation type="journal article" date="2015" name="Nature">
        <title>rRNA introns, odd ribosomes, and small enigmatic genomes across a large radiation of phyla.</title>
        <authorList>
            <person name="Brown C.T."/>
            <person name="Hug L.A."/>
            <person name="Thomas B.C."/>
            <person name="Sharon I."/>
            <person name="Castelle C.J."/>
            <person name="Singh A."/>
            <person name="Wilkins M.J."/>
            <person name="Williams K.H."/>
            <person name="Banfield J.F."/>
        </authorList>
    </citation>
    <scope>NUCLEOTIDE SEQUENCE [LARGE SCALE GENOMIC DNA]</scope>
</reference>
<name>A0A0G0QYZ6_9BACT</name>
<dbReference type="Proteomes" id="UP000034881">
    <property type="component" value="Unassembled WGS sequence"/>
</dbReference>
<feature type="transmembrane region" description="Helical" evidence="1">
    <location>
        <begin position="262"/>
        <end position="284"/>
    </location>
</feature>
<feature type="transmembrane region" description="Helical" evidence="1">
    <location>
        <begin position="345"/>
        <end position="363"/>
    </location>
</feature>
<feature type="transmembrane region" description="Helical" evidence="1">
    <location>
        <begin position="171"/>
        <end position="189"/>
    </location>
</feature>
<proteinExistence type="predicted"/>
<keyword evidence="1" id="KW-0472">Membrane</keyword>
<feature type="transmembrane region" description="Helical" evidence="1">
    <location>
        <begin position="50"/>
        <end position="70"/>
    </location>
</feature>
<evidence type="ECO:0000313" key="2">
    <source>
        <dbReference type="EMBL" id="KKR42616.1"/>
    </source>
</evidence>
<feature type="transmembrane region" description="Helical" evidence="1">
    <location>
        <begin position="7"/>
        <end position="30"/>
    </location>
</feature>
<sequence>MRKIKQYCFIIFLLSVFWLLVTYIQNVIFPVRFLPHNFFILELLDKRVELLPGLLLMMGAGNIILLWLISKRFFSSPYYFLPSIIYALSPWSSYLIAAGSFYIYLLFLLLIIFYGLILLKSGCRFWGTILTAVVTAITLYSSFFLFVILPVSFTGIVILKVISFKEFKNTIILLIILTFPLLIYISGNYPGLRNIFFSEINVISDPGLLNAVNKYQGAARSKGLGGLAKISENKYIFLTEYLFLKYAKSFVPATYFTPAEKLLNFSFSPPIYLGFLIPFLYGLYKFLNPSILRKILLLSTVLVIPSVLAKPLVDLNRLVLFAPVVIFVISYGYVKMIEQKEKTKFLILLSIVIIVFQLFVTFFDIQARERDRFVKYFDQNYQIGKQ</sequence>
<keyword evidence="1" id="KW-0812">Transmembrane</keyword>
<evidence type="ECO:0000256" key="1">
    <source>
        <dbReference type="SAM" id="Phobius"/>
    </source>
</evidence>
<feature type="transmembrane region" description="Helical" evidence="1">
    <location>
        <begin position="91"/>
        <end position="117"/>
    </location>
</feature>
<accession>A0A0G0QYZ6</accession>
<dbReference type="AlphaFoldDB" id="A0A0G0QYZ6"/>